<keyword evidence="1" id="KW-0732">Signal</keyword>
<evidence type="ECO:0000313" key="3">
    <source>
        <dbReference type="Proteomes" id="UP000286921"/>
    </source>
</evidence>
<evidence type="ECO:0000256" key="1">
    <source>
        <dbReference type="SAM" id="SignalP"/>
    </source>
</evidence>
<comment type="caution">
    <text evidence="2">The sequence shown here is derived from an EMBL/GenBank/DDBJ whole genome shotgun (WGS) entry which is preliminary data.</text>
</comment>
<protein>
    <submittedName>
        <fullName evidence="2">Uncharacterized protein</fullName>
    </submittedName>
</protein>
<gene>
    <name evidence="2" type="ORF">AAWM_09872</name>
</gene>
<accession>A0A401L657</accession>
<proteinExistence type="predicted"/>
<reference evidence="2 3" key="1">
    <citation type="submission" date="2016-09" db="EMBL/GenBank/DDBJ databases">
        <title>Aspergillus awamori IFM 58123T.</title>
        <authorList>
            <person name="Kusuya Y."/>
            <person name="Shimizu M."/>
            <person name="Takahashi H."/>
            <person name="Yaguchi T."/>
        </authorList>
    </citation>
    <scope>NUCLEOTIDE SEQUENCE [LARGE SCALE GENOMIC DNA]</scope>
    <source>
        <strain evidence="2 3">IFM 58123</strain>
    </source>
</reference>
<dbReference type="AlphaFoldDB" id="A0A401L657"/>
<name>A0A401L657_ASPAW</name>
<feature type="chain" id="PRO_5019409386" evidence="1">
    <location>
        <begin position="18"/>
        <end position="112"/>
    </location>
</feature>
<dbReference type="Proteomes" id="UP000286921">
    <property type="component" value="Unassembled WGS sequence"/>
</dbReference>
<feature type="signal peptide" evidence="1">
    <location>
        <begin position="1"/>
        <end position="17"/>
    </location>
</feature>
<dbReference type="EMBL" id="BDHI01000028">
    <property type="protein sequence ID" value="GCB26987.1"/>
    <property type="molecule type" value="Genomic_DNA"/>
</dbReference>
<organism evidence="2 3">
    <name type="scientific">Aspergillus awamori</name>
    <name type="common">Black koji mold</name>
    <dbReference type="NCBI Taxonomy" id="105351"/>
    <lineage>
        <taxon>Eukaryota</taxon>
        <taxon>Fungi</taxon>
        <taxon>Dikarya</taxon>
        <taxon>Ascomycota</taxon>
        <taxon>Pezizomycotina</taxon>
        <taxon>Eurotiomycetes</taxon>
        <taxon>Eurotiomycetidae</taxon>
        <taxon>Eurotiales</taxon>
        <taxon>Aspergillaceae</taxon>
        <taxon>Aspergillus</taxon>
    </lineage>
</organism>
<sequence length="112" mass="12601">MSVVSLLFSLPVPTALLKHCLIGFAIVLKNEAPNLRKWYRKRQDARPDQPGASVIQRLAAIRSPPPALLPIHSHPPIELDFWENQGALGEGTRLEDPGERGDRIWYGNEAQW</sequence>
<keyword evidence="3" id="KW-1185">Reference proteome</keyword>
<evidence type="ECO:0000313" key="2">
    <source>
        <dbReference type="EMBL" id="GCB26987.1"/>
    </source>
</evidence>